<feature type="domain" description="Disease resistance R13L4/SHOC-2-like LRR" evidence="3">
    <location>
        <begin position="108"/>
        <end position="235"/>
    </location>
</feature>
<dbReference type="InterPro" id="IPR050216">
    <property type="entry name" value="LRR_domain-containing"/>
</dbReference>
<dbReference type="GO" id="GO:0005737">
    <property type="term" value="C:cytoplasm"/>
    <property type="evidence" value="ECO:0007669"/>
    <property type="project" value="TreeGrafter"/>
</dbReference>
<dbReference type="InterPro" id="IPR001611">
    <property type="entry name" value="Leu-rich_rpt"/>
</dbReference>
<keyword evidence="2" id="KW-0677">Repeat</keyword>
<dbReference type="PANTHER" id="PTHR48051:SF1">
    <property type="entry name" value="RAS SUPPRESSOR PROTEIN 1"/>
    <property type="match status" value="1"/>
</dbReference>
<evidence type="ECO:0000256" key="1">
    <source>
        <dbReference type="ARBA" id="ARBA00022614"/>
    </source>
</evidence>
<dbReference type="RefSeq" id="WP_057624029.1">
    <property type="nucleotide sequence ID" value="NZ_LKHV02000001.1"/>
</dbReference>
<accession>A0A0Q9YR66</accession>
<reference evidence="5" key="3">
    <citation type="submission" date="2021-06" db="EMBL/GenBank/DDBJ databases">
        <title>Genomic Description and Analysis of Intracellular Bacteria, Candidatus Berkiella cookevillensis and Candidatus Berkiella aquae.</title>
        <authorList>
            <person name="Kidane D.T."/>
            <person name="Mehari Y.T."/>
            <person name="Rice F.C."/>
            <person name="Arivett B.A."/>
            <person name="Farone A.L."/>
            <person name="Berk S.G."/>
            <person name="Farone M.B."/>
        </authorList>
    </citation>
    <scope>NUCLEOTIDE SEQUENCE</scope>
    <source>
        <strain evidence="5">CC99</strain>
    </source>
</reference>
<gene>
    <name evidence="4" type="primary">sspH2</name>
    <name evidence="5" type="ORF">CC99x_008775</name>
    <name evidence="4" type="ORF">CC99x_00909</name>
</gene>
<dbReference type="Proteomes" id="UP000051494">
    <property type="component" value="Unassembled WGS sequence"/>
</dbReference>
<dbReference type="SMART" id="SM00369">
    <property type="entry name" value="LRR_TYP"/>
    <property type="match status" value="6"/>
</dbReference>
<dbReference type="InterPro" id="IPR032675">
    <property type="entry name" value="LRR_dom_sf"/>
</dbReference>
<evidence type="ECO:0000313" key="4">
    <source>
        <dbReference type="EMBL" id="KRG19380.1"/>
    </source>
</evidence>
<reference evidence="5" key="2">
    <citation type="journal article" date="2016" name="Genome Announc.">
        <title>Draft Genome Sequences of Two Novel Amoeba-Resistant Intranuclear Bacteria, 'Candidatus Berkiella cookevillensis' and 'Candidatus Berkiella aquae'.</title>
        <authorList>
            <person name="Mehari Y.T."/>
            <person name="Arivett B.A."/>
            <person name="Farone A.L."/>
            <person name="Gunderson J.H."/>
            <person name="Farone M.B."/>
        </authorList>
    </citation>
    <scope>NUCLEOTIDE SEQUENCE</scope>
    <source>
        <strain evidence="5">CC99</strain>
    </source>
</reference>
<dbReference type="OrthoDB" id="6658913at2"/>
<dbReference type="PANTHER" id="PTHR48051">
    <property type="match status" value="1"/>
</dbReference>
<protein>
    <submittedName>
        <fullName evidence="4">E3 ubiquitin-protein ligase sspH2</fullName>
        <ecNumber evidence="4">6.3.2.-</ecNumber>
    </submittedName>
    <submittedName>
        <fullName evidence="5">Leucine-rich repeat domain-containing protein</fullName>
    </submittedName>
</protein>
<proteinExistence type="predicted"/>
<evidence type="ECO:0000256" key="2">
    <source>
        <dbReference type="ARBA" id="ARBA00022737"/>
    </source>
</evidence>
<dbReference type="Gene3D" id="3.80.10.10">
    <property type="entry name" value="Ribonuclease Inhibitor"/>
    <property type="match status" value="1"/>
</dbReference>
<dbReference type="EMBL" id="LKHV02000001">
    <property type="protein sequence ID" value="MCS5708994.1"/>
    <property type="molecule type" value="Genomic_DNA"/>
</dbReference>
<name>A0A0Q9YR66_9GAMM</name>
<dbReference type="EMBL" id="LKHV01000003">
    <property type="protein sequence ID" value="KRG19380.1"/>
    <property type="molecule type" value="Genomic_DNA"/>
</dbReference>
<dbReference type="EC" id="6.3.2.-" evidence="4"/>
<dbReference type="Pfam" id="PF13855">
    <property type="entry name" value="LRR_8"/>
    <property type="match status" value="1"/>
</dbReference>
<reference evidence="4" key="1">
    <citation type="submission" date="2015-09" db="EMBL/GenBank/DDBJ databases">
        <title>Draft Genome Sequences of Two Novel Amoeba-resistant Intranuclear Bacteria, Candidatus Berkiella cookevillensis and Candidatus Berkiella aquae.</title>
        <authorList>
            <person name="Mehari Y.T."/>
            <person name="Arivett B.A."/>
            <person name="Farone A.L."/>
            <person name="Gunderson J.H."/>
            <person name="Farone M.B."/>
        </authorList>
    </citation>
    <scope>NUCLEOTIDE SEQUENCE [LARGE SCALE GENOMIC DNA]</scope>
    <source>
        <strain evidence="4">CC99</strain>
    </source>
</reference>
<sequence>MSEKIYSYDDLHKLKKVLLKEYEFFKKYKEAIFSKINSNALALNSSYKILAELVKQDLDDLDNIVKLDVELERVNCRIAMSYLNEVQEHDLSLEYLTRLPTLLFNLHLNKLMILKKLVLEGSKCKIIHVSSKIGLLINLRELDISGCLLTQLPDAIVYLENLEILSLKRNHLRTLPDGIERLTHLKELDLSYNHEMRVLPRGVGKLKNLHKLKIDHDDLDSLPDEICDLEHLHEIQAHHNHLRQLPKALERLGQLEILDIHNNELKTLPKSISRLSALKYLNVQGNYIESVPDCFKKNGKHNKRSSR</sequence>
<dbReference type="STRING" id="437022.CC99x_00909"/>
<dbReference type="AlphaFoldDB" id="A0A0Q9YR66"/>
<evidence type="ECO:0000313" key="5">
    <source>
        <dbReference type="EMBL" id="MCS5708994.1"/>
    </source>
</evidence>
<evidence type="ECO:0000259" key="3">
    <source>
        <dbReference type="Pfam" id="PF23598"/>
    </source>
</evidence>
<dbReference type="InterPro" id="IPR055414">
    <property type="entry name" value="LRR_R13L4/SHOC2-like"/>
</dbReference>
<evidence type="ECO:0000313" key="6">
    <source>
        <dbReference type="Proteomes" id="UP000051494"/>
    </source>
</evidence>
<dbReference type="Pfam" id="PF23598">
    <property type="entry name" value="LRR_14"/>
    <property type="match status" value="1"/>
</dbReference>
<keyword evidence="6" id="KW-1185">Reference proteome</keyword>
<keyword evidence="1" id="KW-0433">Leucine-rich repeat</keyword>
<comment type="caution">
    <text evidence="4">The sequence shown here is derived from an EMBL/GenBank/DDBJ whole genome shotgun (WGS) entry which is preliminary data.</text>
</comment>
<dbReference type="SUPFAM" id="SSF52058">
    <property type="entry name" value="L domain-like"/>
    <property type="match status" value="1"/>
</dbReference>
<dbReference type="SMART" id="SM00364">
    <property type="entry name" value="LRR_BAC"/>
    <property type="match status" value="6"/>
</dbReference>
<dbReference type="InterPro" id="IPR003591">
    <property type="entry name" value="Leu-rich_rpt_typical-subtyp"/>
</dbReference>
<organism evidence="4">
    <name type="scientific">Candidatus Berkiella cookevillensis</name>
    <dbReference type="NCBI Taxonomy" id="437022"/>
    <lineage>
        <taxon>Bacteria</taxon>
        <taxon>Pseudomonadati</taxon>
        <taxon>Pseudomonadota</taxon>
        <taxon>Gammaproteobacteria</taxon>
        <taxon>Candidatus Berkiellales</taxon>
        <taxon>Candidatus Berkiellaceae</taxon>
        <taxon>Candidatus Berkiella</taxon>
    </lineage>
</organism>